<evidence type="ECO:0000313" key="3">
    <source>
        <dbReference type="Proteomes" id="UP001279410"/>
    </source>
</evidence>
<keyword evidence="3" id="KW-1185">Reference proteome</keyword>
<feature type="compositionally biased region" description="Polar residues" evidence="1">
    <location>
        <begin position="35"/>
        <end position="51"/>
    </location>
</feature>
<sequence length="85" mass="8887">MMSVGADFQTPAQLTAAPGTVATRKYHTAGEEQARSSTQGEATDKQCTTRGAENPEPMTWAIALGSFVVTSPEGPGSYGVHSFHS</sequence>
<reference evidence="2" key="1">
    <citation type="submission" date="2022-08" db="EMBL/GenBank/DDBJ databases">
        <title>Genome sequencing of akame (Lates japonicus).</title>
        <authorList>
            <person name="Hashiguchi Y."/>
            <person name="Takahashi H."/>
        </authorList>
    </citation>
    <scope>NUCLEOTIDE SEQUENCE</scope>
    <source>
        <strain evidence="2">Kochi</strain>
    </source>
</reference>
<comment type="caution">
    <text evidence="2">The sequence shown here is derived from an EMBL/GenBank/DDBJ whole genome shotgun (WGS) entry which is preliminary data.</text>
</comment>
<protein>
    <submittedName>
        <fullName evidence="2">ATPase family AAA domain-containing protein 2-like protein</fullName>
    </submittedName>
</protein>
<gene>
    <name evidence="2" type="ORF">AKAME5_002477400</name>
</gene>
<proteinExistence type="predicted"/>
<feature type="region of interest" description="Disordered" evidence="1">
    <location>
        <begin position="1"/>
        <end position="56"/>
    </location>
</feature>
<name>A0AAD3NK13_LATJO</name>
<accession>A0AAD3NK13</accession>
<dbReference type="AlphaFoldDB" id="A0AAD3NK13"/>
<evidence type="ECO:0000313" key="2">
    <source>
        <dbReference type="EMBL" id="GLD73449.1"/>
    </source>
</evidence>
<dbReference type="Proteomes" id="UP001279410">
    <property type="component" value="Unassembled WGS sequence"/>
</dbReference>
<dbReference type="EMBL" id="BRZM01001596">
    <property type="protein sequence ID" value="GLD73449.1"/>
    <property type="molecule type" value="Genomic_DNA"/>
</dbReference>
<organism evidence="2 3">
    <name type="scientific">Lates japonicus</name>
    <name type="common">Japanese lates</name>
    <dbReference type="NCBI Taxonomy" id="270547"/>
    <lineage>
        <taxon>Eukaryota</taxon>
        <taxon>Metazoa</taxon>
        <taxon>Chordata</taxon>
        <taxon>Craniata</taxon>
        <taxon>Vertebrata</taxon>
        <taxon>Euteleostomi</taxon>
        <taxon>Actinopterygii</taxon>
        <taxon>Neopterygii</taxon>
        <taxon>Teleostei</taxon>
        <taxon>Neoteleostei</taxon>
        <taxon>Acanthomorphata</taxon>
        <taxon>Carangaria</taxon>
        <taxon>Carangaria incertae sedis</taxon>
        <taxon>Centropomidae</taxon>
        <taxon>Lates</taxon>
    </lineage>
</organism>
<evidence type="ECO:0000256" key="1">
    <source>
        <dbReference type="SAM" id="MobiDB-lite"/>
    </source>
</evidence>